<feature type="compositionally biased region" description="Polar residues" evidence="1">
    <location>
        <begin position="333"/>
        <end position="343"/>
    </location>
</feature>
<dbReference type="Proteomes" id="UP000887540">
    <property type="component" value="Unplaced"/>
</dbReference>
<keyword evidence="3" id="KW-1185">Reference proteome</keyword>
<dbReference type="PANTHER" id="PTHR13425">
    <property type="entry name" value="HEADCASE PROTEIN"/>
    <property type="match status" value="1"/>
</dbReference>
<feature type="region of interest" description="Disordered" evidence="1">
    <location>
        <begin position="1"/>
        <end position="48"/>
    </location>
</feature>
<dbReference type="PANTHER" id="PTHR13425:SF3">
    <property type="entry name" value="HEADCASE PROTEIN HOMOLOG"/>
    <property type="match status" value="1"/>
</dbReference>
<reference evidence="4" key="1">
    <citation type="submission" date="2022-11" db="UniProtKB">
        <authorList>
            <consortium name="WormBaseParasite"/>
        </authorList>
    </citation>
    <scope>IDENTIFICATION</scope>
</reference>
<protein>
    <recommendedName>
        <fullName evidence="2">Headcase N-terminal domain-containing protein</fullName>
    </recommendedName>
</protein>
<dbReference type="Pfam" id="PF15353">
    <property type="entry name" value="HECA_N"/>
    <property type="match status" value="1"/>
</dbReference>
<feature type="region of interest" description="Disordered" evidence="1">
    <location>
        <begin position="317"/>
        <end position="348"/>
    </location>
</feature>
<evidence type="ECO:0000256" key="1">
    <source>
        <dbReference type="SAM" id="MobiDB-lite"/>
    </source>
</evidence>
<accession>A0A914DRH7</accession>
<dbReference type="InterPro" id="IPR054537">
    <property type="entry name" value="HECA_N"/>
</dbReference>
<feature type="domain" description="Headcase N-terminal" evidence="2">
    <location>
        <begin position="64"/>
        <end position="148"/>
    </location>
</feature>
<evidence type="ECO:0000313" key="4">
    <source>
        <dbReference type="WBParaSite" id="ACRNAN_scaffold3436.g25847.t1"/>
    </source>
</evidence>
<dbReference type="WBParaSite" id="ACRNAN_scaffold3436.g25847.t1">
    <property type="protein sequence ID" value="ACRNAN_scaffold3436.g25847.t1"/>
    <property type="gene ID" value="ACRNAN_scaffold3436.g25847"/>
</dbReference>
<dbReference type="InterPro" id="IPR026066">
    <property type="entry name" value="Headcase"/>
</dbReference>
<proteinExistence type="predicted"/>
<evidence type="ECO:0000259" key="2">
    <source>
        <dbReference type="Pfam" id="PF15353"/>
    </source>
</evidence>
<name>A0A914DRH7_9BILA</name>
<evidence type="ECO:0000313" key="3">
    <source>
        <dbReference type="Proteomes" id="UP000887540"/>
    </source>
</evidence>
<sequence length="515" mass="58001">MSAVKLKERKLKDERKQAKKDPLAAKEERKMRRHEVSSHMKLDQSADDKPGCSVPMIPCCRKGDPVANEGIKMVCTNKNCEIAKKLVHPECFEGLENALLKILKTMGSARGWTEVQRRQNLWEKKGLNLIHKQIRCQCTLGIMCLDNDFKNIQKNKKADEIGVPQTEKRKSKKKNKDLPTLTFGKITATREEQVPINRKRVNELENHYLSYQSHDESMDETYFEEPPLSIHPTLLPKRSSQLSLVTSTPYGKPPDSIWPKLVNHNRYIVPSDNVTPIHPMLVQKSRMESFDVENPPIALLQRNRTTSLDRLRTSFVSPTNDHAEDSAFESPGAQWTTPNSTRETSPKNEPCAVVKMFAEKVAAAISQRNGNNTPVDNLTVNNNNVSFGSNTLILNEKLDAFEHVVPGLTSSSLSRLSPSTQKTEIPEKLQAENLYADSKVCKEASSQRSFFPGLLVENNQPSATVTATTKSPKLKLLYTLFGSNSPNFLLGERLLANLHFPGKVPSRQLQRLSEK</sequence>
<feature type="compositionally biased region" description="Basic and acidic residues" evidence="1">
    <location>
        <begin position="10"/>
        <end position="48"/>
    </location>
</feature>
<dbReference type="AlphaFoldDB" id="A0A914DRH7"/>
<organism evidence="3 4">
    <name type="scientific">Acrobeloides nanus</name>
    <dbReference type="NCBI Taxonomy" id="290746"/>
    <lineage>
        <taxon>Eukaryota</taxon>
        <taxon>Metazoa</taxon>
        <taxon>Ecdysozoa</taxon>
        <taxon>Nematoda</taxon>
        <taxon>Chromadorea</taxon>
        <taxon>Rhabditida</taxon>
        <taxon>Tylenchina</taxon>
        <taxon>Cephalobomorpha</taxon>
        <taxon>Cephaloboidea</taxon>
        <taxon>Cephalobidae</taxon>
        <taxon>Acrobeloides</taxon>
    </lineage>
</organism>